<dbReference type="InterPro" id="IPR010982">
    <property type="entry name" value="Lambda_DNA-bd_dom_sf"/>
</dbReference>
<protein>
    <submittedName>
        <fullName evidence="2">Transcriptional regulator</fullName>
    </submittedName>
</protein>
<feature type="domain" description="HTH cro/C1-type" evidence="1">
    <location>
        <begin position="9"/>
        <end position="62"/>
    </location>
</feature>
<sequence>MKASLGAILKITRKQQQLTQKQLAAGICSQSMLSAIEKDQYTPNAQILIALCKRLDISLETISLSQNYAVSDHNRFNETVDRLCNQHEYQQLNDFLQTDEVLAHIESDQQMQAYYYYLGVSTLHTSNDPAAAVAMLKLSLASVSDTNRSTLTRLGQASLAFIEAKLGHSQAAQRLVEKALTAMPTTKYEENCNILFYLAALANFELKQYQLTARWLIKGISFAADHNSHYMLANMYHLLARTAEVEEKLDLKDEATQREKIFAELFHEIPYDLF</sequence>
<accession>A0ABQ3VY00</accession>
<evidence type="ECO:0000313" key="3">
    <source>
        <dbReference type="Proteomes" id="UP000604765"/>
    </source>
</evidence>
<evidence type="ECO:0000259" key="1">
    <source>
        <dbReference type="PROSITE" id="PS50943"/>
    </source>
</evidence>
<dbReference type="PANTHER" id="PTHR37038">
    <property type="entry name" value="TRANSCRIPTIONAL REGULATOR-RELATED"/>
    <property type="match status" value="1"/>
</dbReference>
<dbReference type="SUPFAM" id="SSF47413">
    <property type="entry name" value="lambda repressor-like DNA-binding domains"/>
    <property type="match status" value="1"/>
</dbReference>
<evidence type="ECO:0000313" key="2">
    <source>
        <dbReference type="EMBL" id="GHP13311.1"/>
    </source>
</evidence>
<dbReference type="Proteomes" id="UP000604765">
    <property type="component" value="Unassembled WGS sequence"/>
</dbReference>
<dbReference type="InterPro" id="IPR011990">
    <property type="entry name" value="TPR-like_helical_dom_sf"/>
</dbReference>
<dbReference type="PROSITE" id="PS50943">
    <property type="entry name" value="HTH_CROC1"/>
    <property type="match status" value="1"/>
</dbReference>
<dbReference type="EMBL" id="BNJR01000007">
    <property type="protein sequence ID" value="GHP13311.1"/>
    <property type="molecule type" value="Genomic_DNA"/>
</dbReference>
<dbReference type="Gene3D" id="1.25.40.10">
    <property type="entry name" value="Tetratricopeptide repeat domain"/>
    <property type="match status" value="1"/>
</dbReference>
<name>A0ABQ3VY00_9LACO</name>
<reference evidence="2 3" key="1">
    <citation type="journal article" date="2021" name="Int. J. Syst. Evol. Microbiol.">
        <title>Lentilactobacillus fungorum sp. nov., isolated from spent mushroom substrates.</title>
        <authorList>
            <person name="Tohno M."/>
            <person name="Tanizawa Y."/>
            <person name="Kojima Y."/>
            <person name="Sakamoto M."/>
            <person name="Ohkuma M."/>
            <person name="Kobayashi H."/>
        </authorList>
    </citation>
    <scope>NUCLEOTIDE SEQUENCE [LARGE SCALE GENOMIC DNA]</scope>
    <source>
        <strain evidence="2 3">YK48G</strain>
    </source>
</reference>
<dbReference type="InterPro" id="IPR001387">
    <property type="entry name" value="Cro/C1-type_HTH"/>
</dbReference>
<dbReference type="CDD" id="cd00093">
    <property type="entry name" value="HTH_XRE"/>
    <property type="match status" value="1"/>
</dbReference>
<comment type="caution">
    <text evidence="2">The sequence shown here is derived from an EMBL/GenBank/DDBJ whole genome shotgun (WGS) entry which is preliminary data.</text>
</comment>
<gene>
    <name evidence="2" type="ORF">YK48G_07360</name>
</gene>
<dbReference type="PANTHER" id="PTHR37038:SF14">
    <property type="entry name" value="TRANSCRIPTIONAL ACTIVATOR"/>
    <property type="match status" value="1"/>
</dbReference>
<proteinExistence type="predicted"/>
<keyword evidence="3" id="KW-1185">Reference proteome</keyword>
<dbReference type="RefSeq" id="WP_203629348.1">
    <property type="nucleotide sequence ID" value="NZ_BNJR01000007.1"/>
</dbReference>
<dbReference type="SUPFAM" id="SSF48452">
    <property type="entry name" value="TPR-like"/>
    <property type="match status" value="1"/>
</dbReference>
<dbReference type="SMART" id="SM00530">
    <property type="entry name" value="HTH_XRE"/>
    <property type="match status" value="1"/>
</dbReference>
<organism evidence="2 3">
    <name type="scientific">Lentilactobacillus fungorum</name>
    <dbReference type="NCBI Taxonomy" id="2201250"/>
    <lineage>
        <taxon>Bacteria</taxon>
        <taxon>Bacillati</taxon>
        <taxon>Bacillota</taxon>
        <taxon>Bacilli</taxon>
        <taxon>Lactobacillales</taxon>
        <taxon>Lactobacillaceae</taxon>
        <taxon>Lentilactobacillus</taxon>
    </lineage>
</organism>
<dbReference type="InterPro" id="IPR053163">
    <property type="entry name" value="HTH-type_regulator_Rgg"/>
</dbReference>
<dbReference type="Pfam" id="PF01381">
    <property type="entry name" value="HTH_3"/>
    <property type="match status" value="1"/>
</dbReference>